<dbReference type="Proteomes" id="UP000037891">
    <property type="component" value="Unassembled WGS sequence"/>
</dbReference>
<sequence length="41" mass="4743">MKFNSQLSFKLLKLLPYSTTTHTEHFTQSLSGMKRTIGKKL</sequence>
<gene>
    <name evidence="1" type="ORF">ABJ99_1318</name>
</gene>
<reference evidence="1 2" key="1">
    <citation type="submission" date="2015-07" db="EMBL/GenBank/DDBJ databases">
        <authorList>
            <person name="Noorani M."/>
        </authorList>
    </citation>
    <scope>NUCLEOTIDE SEQUENCE [LARGE SCALE GENOMIC DNA]</scope>
    <source>
        <strain evidence="1 2">0788_9</strain>
    </source>
</reference>
<organism evidence="1 2">
    <name type="scientific">Pseudomonas syringae pv. cilantro</name>
    <dbReference type="NCBI Taxonomy" id="81035"/>
    <lineage>
        <taxon>Bacteria</taxon>
        <taxon>Pseudomonadati</taxon>
        <taxon>Pseudomonadota</taxon>
        <taxon>Gammaproteobacteria</taxon>
        <taxon>Pseudomonadales</taxon>
        <taxon>Pseudomonadaceae</taxon>
        <taxon>Pseudomonas</taxon>
        <taxon>Pseudomonas syringae</taxon>
    </lineage>
</organism>
<reference evidence="1 2" key="2">
    <citation type="submission" date="2015-10" db="EMBL/GenBank/DDBJ databases">
        <title>Comparative genomics and high-throughput reverse genetic screens identify a new phytobacterial MAMP and an Arabidopsis receptor required for immune elicitation.</title>
        <authorList>
            <person name="Mott G.A."/>
            <person name="Thakur S."/>
            <person name="Wang P.W."/>
            <person name="Desveaux D."/>
            <person name="Guttman D.S."/>
        </authorList>
    </citation>
    <scope>NUCLEOTIDE SEQUENCE [LARGE SCALE GENOMIC DNA]</scope>
    <source>
        <strain evidence="1 2">0788_9</strain>
    </source>
</reference>
<comment type="caution">
    <text evidence="1">The sequence shown here is derived from an EMBL/GenBank/DDBJ whole genome shotgun (WGS) entry which is preliminary data.</text>
</comment>
<protein>
    <submittedName>
        <fullName evidence="1">Uncharacterized protein</fullName>
    </submittedName>
</protein>
<evidence type="ECO:0000313" key="1">
    <source>
        <dbReference type="EMBL" id="KPC29944.1"/>
    </source>
</evidence>
<proteinExistence type="predicted"/>
<dbReference type="EMBL" id="LGLN01000056">
    <property type="protein sequence ID" value="KPC29944.1"/>
    <property type="molecule type" value="Genomic_DNA"/>
</dbReference>
<accession>A0A0N0GEU4</accession>
<name>A0A0N0GEU4_PSESX</name>
<dbReference type="AlphaFoldDB" id="A0A0N0GEU4"/>
<evidence type="ECO:0000313" key="2">
    <source>
        <dbReference type="Proteomes" id="UP000037891"/>
    </source>
</evidence>